<dbReference type="InterPro" id="IPR036354">
    <property type="entry name" value="Prot_inh_pot1_sf"/>
</dbReference>
<gene>
    <name evidence="4" type="ORF">PVAP13_3KG234000</name>
</gene>
<dbReference type="SUPFAM" id="SSF54654">
    <property type="entry name" value="CI-2 family of serine protease inhibitors"/>
    <property type="match status" value="1"/>
</dbReference>
<dbReference type="PANTHER" id="PTHR33091:SF7">
    <property type="entry name" value="INHIBITOR I FAMILY PROTEIN"/>
    <property type="match status" value="1"/>
</dbReference>
<dbReference type="PRINTS" id="PR00292">
    <property type="entry name" value="POTATOINHBTR"/>
</dbReference>
<dbReference type="InterPro" id="IPR000864">
    <property type="entry name" value="Prot_inh_pot1"/>
</dbReference>
<accession>A0A8T0UZI8</accession>
<dbReference type="EMBL" id="CM029041">
    <property type="protein sequence ID" value="KAG2628200.1"/>
    <property type="molecule type" value="Genomic_DNA"/>
</dbReference>
<name>A0A8T0UZI8_PANVG</name>
<sequence>MRIERCLQLQVPVSAAMIPSIHIDLATWSPIYKAHTKLQAQTQPCSAPLRPALPETAAIYLRRSISSCRFGSKMAADNTKTSWPEVEGLPGEVAKRKILADRPGLHVIVLPVGSVVTADFDIKRVRVFVNKIGNVAQVPKVG</sequence>
<evidence type="ECO:0000256" key="1">
    <source>
        <dbReference type="ARBA" id="ARBA00008210"/>
    </source>
</evidence>
<dbReference type="Proteomes" id="UP000823388">
    <property type="component" value="Chromosome 3K"/>
</dbReference>
<comment type="caution">
    <text evidence="4">The sequence shown here is derived from an EMBL/GenBank/DDBJ whole genome shotgun (WGS) entry which is preliminary data.</text>
</comment>
<evidence type="ECO:0000313" key="4">
    <source>
        <dbReference type="EMBL" id="KAG2628200.1"/>
    </source>
</evidence>
<evidence type="ECO:0000256" key="2">
    <source>
        <dbReference type="ARBA" id="ARBA00022690"/>
    </source>
</evidence>
<proteinExistence type="inferred from homology"/>
<protein>
    <submittedName>
        <fullName evidence="4">Uncharacterized protein</fullName>
    </submittedName>
</protein>
<dbReference type="GO" id="GO:0009611">
    <property type="term" value="P:response to wounding"/>
    <property type="evidence" value="ECO:0007669"/>
    <property type="project" value="InterPro"/>
</dbReference>
<dbReference type="AlphaFoldDB" id="A0A8T0UZI8"/>
<keyword evidence="3" id="KW-0722">Serine protease inhibitor</keyword>
<dbReference type="Gene3D" id="3.30.10.10">
    <property type="entry name" value="Trypsin Inhibitor V, subunit A"/>
    <property type="match status" value="1"/>
</dbReference>
<reference evidence="4" key="1">
    <citation type="submission" date="2020-05" db="EMBL/GenBank/DDBJ databases">
        <title>WGS assembly of Panicum virgatum.</title>
        <authorList>
            <person name="Lovell J.T."/>
            <person name="Jenkins J."/>
            <person name="Shu S."/>
            <person name="Juenger T.E."/>
            <person name="Schmutz J."/>
        </authorList>
    </citation>
    <scope>NUCLEOTIDE SEQUENCE</scope>
    <source>
        <strain evidence="4">AP13</strain>
    </source>
</reference>
<dbReference type="Pfam" id="PF00280">
    <property type="entry name" value="potato_inhibit"/>
    <property type="match status" value="1"/>
</dbReference>
<keyword evidence="5" id="KW-1185">Reference proteome</keyword>
<dbReference type="PANTHER" id="PTHR33091">
    <property type="entry name" value="PROTEIN, PUTATIVE, EXPRESSED-RELATED"/>
    <property type="match status" value="1"/>
</dbReference>
<evidence type="ECO:0000313" key="5">
    <source>
        <dbReference type="Proteomes" id="UP000823388"/>
    </source>
</evidence>
<evidence type="ECO:0000256" key="3">
    <source>
        <dbReference type="ARBA" id="ARBA00022900"/>
    </source>
</evidence>
<dbReference type="GO" id="GO:0004867">
    <property type="term" value="F:serine-type endopeptidase inhibitor activity"/>
    <property type="evidence" value="ECO:0007669"/>
    <property type="project" value="UniProtKB-KW"/>
</dbReference>
<organism evidence="4 5">
    <name type="scientific">Panicum virgatum</name>
    <name type="common">Blackwell switchgrass</name>
    <dbReference type="NCBI Taxonomy" id="38727"/>
    <lineage>
        <taxon>Eukaryota</taxon>
        <taxon>Viridiplantae</taxon>
        <taxon>Streptophyta</taxon>
        <taxon>Embryophyta</taxon>
        <taxon>Tracheophyta</taxon>
        <taxon>Spermatophyta</taxon>
        <taxon>Magnoliopsida</taxon>
        <taxon>Liliopsida</taxon>
        <taxon>Poales</taxon>
        <taxon>Poaceae</taxon>
        <taxon>PACMAD clade</taxon>
        <taxon>Panicoideae</taxon>
        <taxon>Panicodae</taxon>
        <taxon>Paniceae</taxon>
        <taxon>Panicinae</taxon>
        <taxon>Panicum</taxon>
        <taxon>Panicum sect. Hiantes</taxon>
    </lineage>
</organism>
<comment type="similarity">
    <text evidence="1">Belongs to the protease inhibitor I13 (potato type I serine protease inhibitor) family.</text>
</comment>
<dbReference type="OrthoDB" id="599354at2759"/>
<keyword evidence="2" id="KW-0646">Protease inhibitor</keyword>